<organism evidence="1 2">
    <name type="scientific">Marinobacter panjinensis</name>
    <dbReference type="NCBI Taxonomy" id="2576384"/>
    <lineage>
        <taxon>Bacteria</taxon>
        <taxon>Pseudomonadati</taxon>
        <taxon>Pseudomonadota</taxon>
        <taxon>Gammaproteobacteria</taxon>
        <taxon>Pseudomonadales</taxon>
        <taxon>Marinobacteraceae</taxon>
        <taxon>Marinobacter</taxon>
    </lineage>
</organism>
<comment type="caution">
    <text evidence="1">The sequence shown here is derived from an EMBL/GenBank/DDBJ whole genome shotgun (WGS) entry which is preliminary data.</text>
</comment>
<gene>
    <name evidence="1" type="ORF">FDP08_15510</name>
</gene>
<protein>
    <submittedName>
        <fullName evidence="1">Uncharacterized protein</fullName>
    </submittedName>
</protein>
<evidence type="ECO:0000313" key="1">
    <source>
        <dbReference type="EMBL" id="TKV69410.1"/>
    </source>
</evidence>
<dbReference type="OrthoDB" id="9128874at2"/>
<sequence>MEEDDWKSERVEAIQESLEFLSTNEQKFEREKWVVARLLEYAVDEFSESFLSEADEPADVAFLEANFQVKEILEHGRRRSDEYRKALLVAKNAEDFSDLVSDYNPKFISFCDIVARSHRYAESLVRKYGPREREKLDLVCYFNFNHHHETPPEKSLEVTHLFRSFAIVSNRYRAVIYATEDAPAFLRESVGKVWDIAGEQVPL</sequence>
<dbReference type="InterPro" id="IPR037074">
    <property type="entry name" value="DUF1780_sf"/>
</dbReference>
<dbReference type="InterPro" id="IPR011335">
    <property type="entry name" value="Restrct_endonuc-II-like"/>
</dbReference>
<dbReference type="EMBL" id="SZYH01000001">
    <property type="protein sequence ID" value="TKV69410.1"/>
    <property type="molecule type" value="Genomic_DNA"/>
</dbReference>
<name>A0A4U6R6K1_9GAMM</name>
<evidence type="ECO:0000313" key="2">
    <source>
        <dbReference type="Proteomes" id="UP000308488"/>
    </source>
</evidence>
<dbReference type="Gene3D" id="3.40.1540.10">
    <property type="entry name" value="Protein of unknown function DUF1780, putative endonuclease"/>
    <property type="match status" value="1"/>
</dbReference>
<dbReference type="Proteomes" id="UP000308488">
    <property type="component" value="Unassembled WGS sequence"/>
</dbReference>
<dbReference type="RefSeq" id="WP_137437023.1">
    <property type="nucleotide sequence ID" value="NZ_SZYH01000001.1"/>
</dbReference>
<reference evidence="1 2" key="1">
    <citation type="submission" date="2019-05" db="EMBL/GenBank/DDBJ databases">
        <title>Marinobacter panjinensis sp. nov., a moderately halophilic bacterium isolated from sea tidal flat environment.</title>
        <authorList>
            <person name="Yang W."/>
            <person name="An M."/>
            <person name="He W."/>
            <person name="Luo X."/>
            <person name="Zhu L."/>
            <person name="Chen G."/>
            <person name="Zhang Y."/>
            <person name="Wang Y."/>
        </authorList>
    </citation>
    <scope>NUCLEOTIDE SEQUENCE [LARGE SCALE GENOMIC DNA]</scope>
    <source>
        <strain evidence="1 2">PJ-16</strain>
    </source>
</reference>
<dbReference type="Pfam" id="PF08682">
    <property type="entry name" value="DUF1780"/>
    <property type="match status" value="1"/>
</dbReference>
<accession>A0A4U6R6K1</accession>
<proteinExistence type="predicted"/>
<dbReference type="SUPFAM" id="SSF52980">
    <property type="entry name" value="Restriction endonuclease-like"/>
    <property type="match status" value="1"/>
</dbReference>
<keyword evidence="2" id="KW-1185">Reference proteome</keyword>
<dbReference type="AlphaFoldDB" id="A0A4U6R6K1"/>
<dbReference type="InterPro" id="IPR014796">
    <property type="entry name" value="DUF1780"/>
</dbReference>